<feature type="compositionally biased region" description="Low complexity" evidence="1">
    <location>
        <begin position="49"/>
        <end position="59"/>
    </location>
</feature>
<comment type="caution">
    <text evidence="2">The sequence shown here is derived from an EMBL/GenBank/DDBJ whole genome shotgun (WGS) entry which is preliminary data.</text>
</comment>
<dbReference type="Proteomes" id="UP001189792">
    <property type="component" value="Unassembled WGS sequence"/>
</dbReference>
<name>A0ABM9KGC5_9RALS</name>
<gene>
    <name evidence="2" type="ORF">R77564_00509</name>
</gene>
<protein>
    <recommendedName>
        <fullName evidence="4">Lipoprotein</fullName>
    </recommendedName>
</protein>
<reference evidence="2 3" key="1">
    <citation type="submission" date="2023-07" db="EMBL/GenBank/DDBJ databases">
        <authorList>
            <person name="Peeters C."/>
        </authorList>
    </citation>
    <scope>NUCLEOTIDE SEQUENCE [LARGE SCALE GENOMIC DNA]</scope>
    <source>
        <strain evidence="2 3">LMG 32965</strain>
    </source>
</reference>
<accession>A0ABM9KGC5</accession>
<feature type="compositionally biased region" description="Low complexity" evidence="1">
    <location>
        <begin position="65"/>
        <end position="81"/>
    </location>
</feature>
<evidence type="ECO:0000313" key="2">
    <source>
        <dbReference type="EMBL" id="CAJ0857873.1"/>
    </source>
</evidence>
<keyword evidence="3" id="KW-1185">Reference proteome</keyword>
<proteinExistence type="predicted"/>
<sequence>MEKIGRLRVKSWAYHRRHASPIMTKPLLLAALTVLALAGCGRSDDAHKPAAPAPASAPAAPAPGAPNAANSANAPTASAPAVSEAEQAKAVDLARAAIEKYKLTTLSQECLSFVVDRADDTHNSVEVLENHTPACGGDPNTAPRVVTLLIDKNTGALQKDDPASGEYVPLK</sequence>
<organism evidence="2 3">
    <name type="scientific">Ralstonia flatus</name>
    <dbReference type="NCBI Taxonomy" id="3058601"/>
    <lineage>
        <taxon>Bacteria</taxon>
        <taxon>Pseudomonadati</taxon>
        <taxon>Pseudomonadota</taxon>
        <taxon>Betaproteobacteria</taxon>
        <taxon>Burkholderiales</taxon>
        <taxon>Burkholderiaceae</taxon>
        <taxon>Ralstonia</taxon>
    </lineage>
</organism>
<evidence type="ECO:0000256" key="1">
    <source>
        <dbReference type="SAM" id="MobiDB-lite"/>
    </source>
</evidence>
<evidence type="ECO:0008006" key="4">
    <source>
        <dbReference type="Google" id="ProtNLM"/>
    </source>
</evidence>
<dbReference type="EMBL" id="CAUDLI010000001">
    <property type="protein sequence ID" value="CAJ0857873.1"/>
    <property type="molecule type" value="Genomic_DNA"/>
</dbReference>
<evidence type="ECO:0000313" key="3">
    <source>
        <dbReference type="Proteomes" id="UP001189792"/>
    </source>
</evidence>
<feature type="region of interest" description="Disordered" evidence="1">
    <location>
        <begin position="43"/>
        <end position="84"/>
    </location>
</feature>